<evidence type="ECO:0000256" key="15">
    <source>
        <dbReference type="PIRSR" id="PIRSR601508-1"/>
    </source>
</evidence>
<keyword evidence="19" id="KW-0732">Signal</keyword>
<dbReference type="SMART" id="SM00079">
    <property type="entry name" value="PBPe"/>
    <property type="match status" value="1"/>
</dbReference>
<organism evidence="22 23">
    <name type="scientific">Dimorphilus gyrociliatus</name>
    <dbReference type="NCBI Taxonomy" id="2664684"/>
    <lineage>
        <taxon>Eukaryota</taxon>
        <taxon>Metazoa</taxon>
        <taxon>Spiralia</taxon>
        <taxon>Lophotrochozoa</taxon>
        <taxon>Annelida</taxon>
        <taxon>Polychaeta</taxon>
        <taxon>Polychaeta incertae sedis</taxon>
        <taxon>Dinophilidae</taxon>
        <taxon>Dimorphilus</taxon>
    </lineage>
</organism>
<keyword evidence="8 18" id="KW-0472">Membrane</keyword>
<dbReference type="SMART" id="SM00918">
    <property type="entry name" value="Lig_chan-Glu_bd"/>
    <property type="match status" value="1"/>
</dbReference>
<keyword evidence="3" id="KW-1003">Cell membrane</keyword>
<dbReference type="InterPro" id="IPR028082">
    <property type="entry name" value="Peripla_BP_I"/>
</dbReference>
<feature type="disulfide bond" evidence="17">
    <location>
        <begin position="91"/>
        <end position="349"/>
    </location>
</feature>
<dbReference type="AlphaFoldDB" id="A0A7I8VJR1"/>
<evidence type="ECO:0000256" key="5">
    <source>
        <dbReference type="ARBA" id="ARBA00022989"/>
    </source>
</evidence>
<gene>
    <name evidence="22" type="ORF">DGYR_LOCUS4235</name>
</gene>
<keyword evidence="4 18" id="KW-0812">Transmembrane</keyword>
<dbReference type="Pfam" id="PF01094">
    <property type="entry name" value="ANF_receptor"/>
    <property type="match status" value="1"/>
</dbReference>
<evidence type="ECO:0000256" key="12">
    <source>
        <dbReference type="ARBA" id="ARBA00023286"/>
    </source>
</evidence>
<feature type="disulfide bond" evidence="17">
    <location>
        <begin position="769"/>
        <end position="822"/>
    </location>
</feature>
<comment type="subcellular location">
    <subcellularLocation>
        <location evidence="1">Cell membrane</location>
        <topology evidence="1">Multi-pass membrane protein</topology>
    </subcellularLocation>
    <subcellularLocation>
        <location evidence="14">Postsynaptic cell membrane</location>
    </subcellularLocation>
</comment>
<dbReference type="InterPro" id="IPR019594">
    <property type="entry name" value="Glu/Gly-bd"/>
</dbReference>
<evidence type="ECO:0000256" key="13">
    <source>
        <dbReference type="ARBA" id="ARBA00023303"/>
    </source>
</evidence>
<dbReference type="PRINTS" id="PR00177">
    <property type="entry name" value="NMDARECEPTOR"/>
</dbReference>
<feature type="binding site" evidence="15">
    <location>
        <position position="532"/>
    </location>
    <ligand>
        <name>L-glutamate</name>
        <dbReference type="ChEBI" id="CHEBI:29985"/>
    </ligand>
</feature>
<comment type="caution">
    <text evidence="22">The sequence shown here is derived from an EMBL/GenBank/DDBJ whole genome shotgun (WGS) entry which is preliminary data.</text>
</comment>
<dbReference type="FunFam" id="1.10.287.70:FF:000143">
    <property type="entry name" value="Probable glutamate receptor"/>
    <property type="match status" value="1"/>
</dbReference>
<evidence type="ECO:0000313" key="22">
    <source>
        <dbReference type="EMBL" id="CAD5115499.1"/>
    </source>
</evidence>
<feature type="signal peptide" evidence="19">
    <location>
        <begin position="1"/>
        <end position="26"/>
    </location>
</feature>
<dbReference type="GO" id="GO:0045211">
    <property type="term" value="C:postsynaptic membrane"/>
    <property type="evidence" value="ECO:0007669"/>
    <property type="project" value="UniProtKB-SubCell"/>
</dbReference>
<evidence type="ECO:0000256" key="19">
    <source>
        <dbReference type="SAM" id="SignalP"/>
    </source>
</evidence>
<feature type="binding site" evidence="15">
    <location>
        <position position="756"/>
    </location>
    <ligand>
        <name>L-glutamate</name>
        <dbReference type="ChEBI" id="CHEBI:29985"/>
    </ligand>
</feature>
<proteinExistence type="predicted"/>
<dbReference type="PANTHER" id="PTHR18966">
    <property type="entry name" value="IONOTROPIC GLUTAMATE RECEPTOR"/>
    <property type="match status" value="1"/>
</dbReference>
<feature type="binding site" evidence="15">
    <location>
        <position position="534"/>
    </location>
    <ligand>
        <name>L-glutamate</name>
        <dbReference type="ChEBI" id="CHEBI:29985"/>
    </ligand>
</feature>
<protein>
    <submittedName>
        <fullName evidence="22">DgyrCDS4468</fullName>
    </submittedName>
</protein>
<evidence type="ECO:0000256" key="16">
    <source>
        <dbReference type="PIRSR" id="PIRSR601508-2"/>
    </source>
</evidence>
<dbReference type="Gene3D" id="1.10.287.70">
    <property type="match status" value="1"/>
</dbReference>
<keyword evidence="7" id="KW-0406">Ion transport</keyword>
<accession>A0A7I8VJR1</accession>
<dbReference type="GO" id="GO:0038023">
    <property type="term" value="F:signaling receptor activity"/>
    <property type="evidence" value="ECO:0007669"/>
    <property type="project" value="InterPro"/>
</dbReference>
<evidence type="ECO:0000313" key="23">
    <source>
        <dbReference type="Proteomes" id="UP000549394"/>
    </source>
</evidence>
<keyword evidence="9" id="KW-0675">Receptor</keyword>
<evidence type="ECO:0000256" key="11">
    <source>
        <dbReference type="ARBA" id="ARBA00023257"/>
    </source>
</evidence>
<name>A0A7I8VJR1_9ANNE</name>
<evidence type="ECO:0000256" key="3">
    <source>
        <dbReference type="ARBA" id="ARBA00022475"/>
    </source>
</evidence>
<keyword evidence="13" id="KW-0407">Ion channel</keyword>
<evidence type="ECO:0000256" key="14">
    <source>
        <dbReference type="ARBA" id="ARBA00034100"/>
    </source>
</evidence>
<dbReference type="InterPro" id="IPR001508">
    <property type="entry name" value="Iono_Glu_rcpt_met"/>
</dbReference>
<keyword evidence="6" id="KW-0770">Synapse</keyword>
<keyword evidence="11" id="KW-0628">Postsynaptic cell membrane</keyword>
<keyword evidence="23" id="KW-1185">Reference proteome</keyword>
<keyword evidence="12" id="KW-1071">Ligand-gated ion channel</keyword>
<dbReference type="InterPro" id="IPR001320">
    <property type="entry name" value="Iontro_rcpt_C"/>
</dbReference>
<dbReference type="Proteomes" id="UP000549394">
    <property type="component" value="Unassembled WGS sequence"/>
</dbReference>
<feature type="transmembrane region" description="Helical" evidence="18">
    <location>
        <begin position="845"/>
        <end position="866"/>
    </location>
</feature>
<evidence type="ECO:0000259" key="20">
    <source>
        <dbReference type="SMART" id="SM00079"/>
    </source>
</evidence>
<evidence type="ECO:0000256" key="2">
    <source>
        <dbReference type="ARBA" id="ARBA00022448"/>
    </source>
</evidence>
<reference evidence="22 23" key="1">
    <citation type="submission" date="2020-08" db="EMBL/GenBank/DDBJ databases">
        <authorList>
            <person name="Hejnol A."/>
        </authorList>
    </citation>
    <scope>NUCLEOTIDE SEQUENCE [LARGE SCALE GENOMIC DNA]</scope>
</reference>
<feature type="binding site" evidence="15">
    <location>
        <position position="539"/>
    </location>
    <ligand>
        <name>L-glutamate</name>
        <dbReference type="ChEBI" id="CHEBI:29985"/>
    </ligand>
</feature>
<evidence type="ECO:0000256" key="18">
    <source>
        <dbReference type="SAM" id="Phobius"/>
    </source>
</evidence>
<evidence type="ECO:0000256" key="4">
    <source>
        <dbReference type="ARBA" id="ARBA00022692"/>
    </source>
</evidence>
<evidence type="ECO:0000256" key="8">
    <source>
        <dbReference type="ARBA" id="ARBA00023136"/>
    </source>
</evidence>
<feature type="chain" id="PRO_5029464039" evidence="19">
    <location>
        <begin position="27"/>
        <end position="947"/>
    </location>
</feature>
<dbReference type="EMBL" id="CAJFCJ010000006">
    <property type="protein sequence ID" value="CAD5115499.1"/>
    <property type="molecule type" value="Genomic_DNA"/>
</dbReference>
<dbReference type="Gene3D" id="3.40.50.2300">
    <property type="match status" value="2"/>
</dbReference>
<dbReference type="SUPFAM" id="SSF53850">
    <property type="entry name" value="Periplasmic binding protein-like II"/>
    <property type="match status" value="1"/>
</dbReference>
<evidence type="ECO:0000259" key="21">
    <source>
        <dbReference type="SMART" id="SM00918"/>
    </source>
</evidence>
<feature type="domain" description="Ionotropic glutamate receptor C-terminal" evidence="20">
    <location>
        <begin position="445"/>
        <end position="820"/>
    </location>
</feature>
<dbReference type="Pfam" id="PF00060">
    <property type="entry name" value="Lig_chan"/>
    <property type="match status" value="1"/>
</dbReference>
<evidence type="ECO:0000256" key="6">
    <source>
        <dbReference type="ARBA" id="ARBA00023018"/>
    </source>
</evidence>
<dbReference type="GO" id="GO:0015276">
    <property type="term" value="F:ligand-gated monoatomic ion channel activity"/>
    <property type="evidence" value="ECO:0007669"/>
    <property type="project" value="InterPro"/>
</dbReference>
<evidence type="ECO:0000256" key="10">
    <source>
        <dbReference type="ARBA" id="ARBA00023180"/>
    </source>
</evidence>
<dbReference type="InterPro" id="IPR015683">
    <property type="entry name" value="Ionotropic_Glu_rcpt"/>
</dbReference>
<feature type="site" description="Interaction with the cone snail toxin Con-ikot-ikot" evidence="16">
    <location>
        <position position="681"/>
    </location>
</feature>
<evidence type="ECO:0000256" key="9">
    <source>
        <dbReference type="ARBA" id="ARBA00023170"/>
    </source>
</evidence>
<dbReference type="Pfam" id="PF10613">
    <property type="entry name" value="Lig_chan-Glu_bd"/>
    <property type="match status" value="1"/>
</dbReference>
<keyword evidence="17" id="KW-1015">Disulfide bond</keyword>
<dbReference type="InterPro" id="IPR001828">
    <property type="entry name" value="ANF_lig-bd_rcpt"/>
</dbReference>
<evidence type="ECO:0000256" key="17">
    <source>
        <dbReference type="PIRSR" id="PIRSR601508-3"/>
    </source>
</evidence>
<keyword evidence="10" id="KW-0325">Glycoprotein</keyword>
<evidence type="ECO:0000256" key="1">
    <source>
        <dbReference type="ARBA" id="ARBA00004651"/>
    </source>
</evidence>
<keyword evidence="2" id="KW-0813">Transport</keyword>
<dbReference type="FunFam" id="3.40.190.10:FF:000399">
    <property type="entry name" value="Predicted protein"/>
    <property type="match status" value="1"/>
</dbReference>
<keyword evidence="5 18" id="KW-1133">Transmembrane helix</keyword>
<dbReference type="OrthoDB" id="5984008at2759"/>
<sequence>MKNFRVGSWIFLSIYTISILCLQVSPQNIPGNVTFGVIISESTDKDDAIKAVDMAIEYINTNSKILPNTTVNYLINITNVLHSFQSLQAACWQATHGIVAFIGSLSSGTTKTISSISNGLHIPQITPTATDPELSFTDTYQYLLKMSAPDDVQSLVLGDTMAHYGWSRFGIIASSSDYGRSGVRELLKIATIRQWTVNSIHYFTPSSDLTSIDLTQSLIKLKRSGTRIVVLNCLSTHARIILSQASELGLLNKDWAWLATDGVTVVGELFDSCLDVPEHLVGLVGVRPLYGSGNLQEYFQTKWANYSKTTQKATEMRLFDSILAASIGLHNLLADNNNFTIMNPVKDICQRTSEYYWSDGNSYLNYIKQIQSEGTMNKLSFDNFNNPPEPVYEIVNLLEKGWERVGTWGKGRDEGYKLIMERSPQFFKKNRKAPSDAVINLNNVTLNITTILESPFVMRKTKDEMMFSKNKNQRLKGFCIDMLEKLSENLKFKYEIQIVKDGSYGTLDPQTKKWNGLIGEVMSEEIDMAVAPLTINYERQQVVGFTKPYMDLGLKLLLSKEVEKVNIYGYLEPFEKGLWAAVVGTFIICSVITCICSRLSPYSLGYYAQLDNETEHENLTLCNSLWATYGCWMQQGTETYPKCLSARIVFGTWWFAVMVISASYTANLAAFLTVKRLDTGIQSVNDLAKQRDIEYGTVKNSAPQRFFAQQLVDPYKTMFAIMNADGTYVDTAEAGIRKVQESYGKPKNERYAFVWDSAPLEYASNIKPCNTLIIGNDFNKFGYGLALKRNSPYLTPFTLEILMLRQSGYLETLHRKWFAGPCSATQSSSSKTAARSQTLESLLGVFYFIAVGIGLAVLILLLEFIVAAFRDVQKTKSTFVKAFKNRVIVALLLILSRKRKKAKKRDNAKDIEEKPESSRVDNLNSSIYCTSGHVANLSSYENNKRNH</sequence>
<dbReference type="Gene3D" id="3.40.190.10">
    <property type="entry name" value="Periplasmic binding protein-like II"/>
    <property type="match status" value="1"/>
</dbReference>
<dbReference type="SUPFAM" id="SSF53822">
    <property type="entry name" value="Periplasmic binding protein-like I"/>
    <property type="match status" value="1"/>
</dbReference>
<feature type="transmembrane region" description="Helical" evidence="18">
    <location>
        <begin position="653"/>
        <end position="674"/>
    </location>
</feature>
<evidence type="ECO:0000256" key="7">
    <source>
        <dbReference type="ARBA" id="ARBA00023065"/>
    </source>
</evidence>
<feature type="domain" description="Ionotropic glutamate receptor L-glutamate and glycine-binding" evidence="21">
    <location>
        <begin position="455"/>
        <end position="523"/>
    </location>
</feature>